<name>A0AAV4VVJ3_9ARAC</name>
<dbReference type="AlphaFoldDB" id="A0AAV4VVJ3"/>
<protein>
    <submittedName>
        <fullName evidence="1">Uncharacterized protein</fullName>
    </submittedName>
</protein>
<organism evidence="1 2">
    <name type="scientific">Caerostris darwini</name>
    <dbReference type="NCBI Taxonomy" id="1538125"/>
    <lineage>
        <taxon>Eukaryota</taxon>
        <taxon>Metazoa</taxon>
        <taxon>Ecdysozoa</taxon>
        <taxon>Arthropoda</taxon>
        <taxon>Chelicerata</taxon>
        <taxon>Arachnida</taxon>
        <taxon>Araneae</taxon>
        <taxon>Araneomorphae</taxon>
        <taxon>Entelegynae</taxon>
        <taxon>Araneoidea</taxon>
        <taxon>Araneidae</taxon>
        <taxon>Caerostris</taxon>
    </lineage>
</organism>
<accession>A0AAV4VVJ3</accession>
<dbReference type="EMBL" id="BPLQ01013615">
    <property type="protein sequence ID" value="GIY73503.1"/>
    <property type="molecule type" value="Genomic_DNA"/>
</dbReference>
<comment type="caution">
    <text evidence="1">The sequence shown here is derived from an EMBL/GenBank/DDBJ whole genome shotgun (WGS) entry which is preliminary data.</text>
</comment>
<reference evidence="1 2" key="1">
    <citation type="submission" date="2021-06" db="EMBL/GenBank/DDBJ databases">
        <title>Caerostris darwini draft genome.</title>
        <authorList>
            <person name="Kono N."/>
            <person name="Arakawa K."/>
        </authorList>
    </citation>
    <scope>NUCLEOTIDE SEQUENCE [LARGE SCALE GENOMIC DNA]</scope>
</reference>
<keyword evidence="2" id="KW-1185">Reference proteome</keyword>
<proteinExistence type="predicted"/>
<evidence type="ECO:0000313" key="1">
    <source>
        <dbReference type="EMBL" id="GIY73503.1"/>
    </source>
</evidence>
<sequence>MKFAATRGERGLLRVILWKSSRHDVITATVATTPDRSASTPIWPHLYSNLSLLGDSLPLIREFLAWNGLVGCSSRPAPIRWATL</sequence>
<dbReference type="Proteomes" id="UP001054837">
    <property type="component" value="Unassembled WGS sequence"/>
</dbReference>
<gene>
    <name evidence="1" type="ORF">CDAR_616611</name>
</gene>
<evidence type="ECO:0000313" key="2">
    <source>
        <dbReference type="Proteomes" id="UP001054837"/>
    </source>
</evidence>